<dbReference type="EMBL" id="MK455769">
    <property type="protein sequence ID" value="QBJ01052.1"/>
    <property type="molecule type" value="Genomic_DNA"/>
</dbReference>
<keyword evidence="2" id="KW-1185">Reference proteome</keyword>
<protein>
    <submittedName>
        <fullName evidence="1">Uncharacterized protein</fullName>
    </submittedName>
</protein>
<sequence length="703" mass="78006">MPERQGVSLGLMNANRQHNFYQRTSNVAQSTPVVDTSGVEIMNALSKFAGSVHDVAATELNTTLAEDKIAQSNRAAQDMWKAEENRQGIDEGATVAGRLAYNTIMSQHDILNANNKLLEAQQANPEMSPQELEKLQTETYKPILKKYSVDKYSLTEASQAIQSSQAALVGNQRKIAAEYSNKKHMEALHISMNDLLADPQADLSHIVDSEIPARAKALGISEFQWKSALMEEAHTTALNGDPRLYQMLEQTEWSKGSKVLTAAKQGFEQWQARELAPMIGDQMADIERKAIEQTAPWNSILNEITQMNKAYPNTFSASQVASLKLRYLKAGEQKTQVTSGMSESFRALFDDNAIPLAMDESRSAKEKDAIVKEVDGGLSKKAQEMQAQGMDEATVQERTLDAKIRWSTANRMALPSVKDTLTGVANYNMNDYKSGDGKLPDYVTRGLNMAAKMPPATRALYMSNEDSVFFDNYRKFSATMKPEEAYRQASTVRDNPFKVSGQQMAELQETVQSVVDSKTTHGVFTSFFGAKSVPEWQRKRITSDVYQDATRRQFMGALDATSNAEHVVAVKLGQTTQAENGTLINIPPAAFSRAMTPAGNDKPVPVEVANKYLHNFVKEQLPTWKKHYGSDMNEESVEFEFQPQDGAVLIREAGGDIVGRYHVSDVVEIGRKANRSELEKVANKGKLINQVNSSLKENPMDLD</sequence>
<dbReference type="Proteomes" id="UP000327497">
    <property type="component" value="Segment"/>
</dbReference>
<reference evidence="1 2" key="1">
    <citation type="journal article" date="2019" name="Virus Res.">
        <title>Genomic characterization of a novel virulent phage infecting the Aeromonas hydrophila isolated from rainbow trout (Oncorhynchus mykiss).</title>
        <authorList>
            <person name="Cao Y."/>
            <person name="Li S."/>
            <person name="Wang D."/>
            <person name="Zhao J."/>
            <person name="Xu L."/>
            <person name="Liu H."/>
            <person name="Lu T."/>
            <person name="Mou Z."/>
        </authorList>
    </citation>
    <scope>NUCLEOTIDE SEQUENCE [LARGE SCALE GENOMIC DNA]</scope>
</reference>
<name>A0A5J6A0G7_9CAUD</name>
<accession>A0A5J6A0G7</accession>
<organism evidence="1 2">
    <name type="scientific">Aeromonas phage MJG</name>
    <dbReference type="NCBI Taxonomy" id="2510451"/>
    <lineage>
        <taxon>Viruses</taxon>
        <taxon>Duplodnaviria</taxon>
        <taxon>Heunggongvirae</taxon>
        <taxon>Uroviricota</taxon>
        <taxon>Caudoviricetes</taxon>
        <taxon>Autographivirales</taxon>
        <taxon>Autosignataviridae</taxon>
        <taxon>Colwellvirinae</taxon>
        <taxon>Daolivirus</taxon>
        <taxon>Daolivirus MJG</taxon>
    </lineage>
</organism>
<proteinExistence type="predicted"/>
<evidence type="ECO:0000313" key="1">
    <source>
        <dbReference type="EMBL" id="QBJ01052.1"/>
    </source>
</evidence>
<evidence type="ECO:0000313" key="2">
    <source>
        <dbReference type="Proteomes" id="UP000327497"/>
    </source>
</evidence>